<gene>
    <name evidence="2" type="ORF">H8K55_04880</name>
</gene>
<sequence length="146" mass="17037">MDEINSSADVVLKFTNEMNDWESKMYIVSRIENGKYVSDEKRAYVAANSRSDLDQYYFNILSKYCTSKERKYGGHPDHYGMPTRYAGICESAILEKNTLNRNRIEITAKSEYLDTVYMFVLLKKTDGWRIDSLKTKRSEGWDNALL</sequence>
<organism evidence="2 3">
    <name type="scientific">Undibacterium flavidum</name>
    <dbReference type="NCBI Taxonomy" id="2762297"/>
    <lineage>
        <taxon>Bacteria</taxon>
        <taxon>Pseudomonadati</taxon>
        <taxon>Pseudomonadota</taxon>
        <taxon>Betaproteobacteria</taxon>
        <taxon>Burkholderiales</taxon>
        <taxon>Oxalobacteraceae</taxon>
        <taxon>Undibacterium</taxon>
    </lineage>
</organism>
<feature type="domain" description="NTF2 fold immunity protein" evidence="1">
    <location>
        <begin position="8"/>
        <end position="136"/>
    </location>
</feature>
<reference evidence="2 3" key="1">
    <citation type="submission" date="2020-08" db="EMBL/GenBank/DDBJ databases">
        <title>Novel species isolated from subtropical streams in China.</title>
        <authorList>
            <person name="Lu H."/>
        </authorList>
    </citation>
    <scope>NUCLEOTIDE SEQUENCE [LARGE SCALE GENOMIC DNA]</scope>
    <source>
        <strain evidence="2 3">LX15W</strain>
    </source>
</reference>
<dbReference type="EMBL" id="JACOGA010000003">
    <property type="protein sequence ID" value="MBC3872915.1"/>
    <property type="molecule type" value="Genomic_DNA"/>
</dbReference>
<accession>A0ABR6Y8H9</accession>
<dbReference type="Pfam" id="PF15655">
    <property type="entry name" value="Imm-NTF2"/>
    <property type="match status" value="1"/>
</dbReference>
<proteinExistence type="predicted"/>
<keyword evidence="3" id="KW-1185">Reference proteome</keyword>
<protein>
    <recommendedName>
        <fullName evidence="1">NTF2 fold immunity protein domain-containing protein</fullName>
    </recommendedName>
</protein>
<dbReference type="RefSeq" id="WP_186940947.1">
    <property type="nucleotide sequence ID" value="NZ_JACOGA010000003.1"/>
</dbReference>
<evidence type="ECO:0000259" key="1">
    <source>
        <dbReference type="Pfam" id="PF15655"/>
    </source>
</evidence>
<evidence type="ECO:0000313" key="3">
    <source>
        <dbReference type="Proteomes" id="UP000624279"/>
    </source>
</evidence>
<comment type="caution">
    <text evidence="2">The sequence shown here is derived from an EMBL/GenBank/DDBJ whole genome shotgun (WGS) entry which is preliminary data.</text>
</comment>
<name>A0ABR6Y8H9_9BURK</name>
<dbReference type="Proteomes" id="UP000624279">
    <property type="component" value="Unassembled WGS sequence"/>
</dbReference>
<evidence type="ECO:0000313" key="2">
    <source>
        <dbReference type="EMBL" id="MBC3872915.1"/>
    </source>
</evidence>
<dbReference type="InterPro" id="IPR028049">
    <property type="entry name" value="Imm-NTF2"/>
</dbReference>